<evidence type="ECO:0000256" key="1">
    <source>
        <dbReference type="ARBA" id="ARBA00005605"/>
    </source>
</evidence>
<comment type="subcellular location">
    <subcellularLocation>
        <location evidence="2">Nucleus</location>
    </subcellularLocation>
</comment>
<dbReference type="AlphaFoldDB" id="A0A067LTY8"/>
<feature type="compositionally biased region" description="Basic and acidic residues" evidence="3">
    <location>
        <begin position="150"/>
        <end position="161"/>
    </location>
</feature>
<feature type="region of interest" description="Disordered" evidence="3">
    <location>
        <begin position="1"/>
        <end position="59"/>
    </location>
</feature>
<feature type="region of interest" description="Disordered" evidence="3">
    <location>
        <begin position="84"/>
        <end position="161"/>
    </location>
</feature>
<dbReference type="GO" id="GO:0008157">
    <property type="term" value="F:protein phosphatase 1 binding"/>
    <property type="evidence" value="ECO:0007669"/>
    <property type="project" value="TreeGrafter"/>
</dbReference>
<dbReference type="GO" id="GO:0004865">
    <property type="term" value="F:protein serine/threonine phosphatase inhibitor activity"/>
    <property type="evidence" value="ECO:0007669"/>
    <property type="project" value="UniProtKB-UniRule"/>
</dbReference>
<dbReference type="STRING" id="930990.A0A067LTY8"/>
<comment type="similarity">
    <text evidence="1 2">Belongs to the YPI1 family.</text>
</comment>
<dbReference type="OrthoDB" id="307488at2759"/>
<dbReference type="InParanoid" id="A0A067LTY8"/>
<evidence type="ECO:0000256" key="3">
    <source>
        <dbReference type="SAM" id="MobiDB-lite"/>
    </source>
</evidence>
<dbReference type="EMBL" id="KL198130">
    <property type="protein sequence ID" value="KDQ06574.1"/>
    <property type="molecule type" value="Genomic_DNA"/>
</dbReference>
<dbReference type="PANTHER" id="PTHR20835:SF0">
    <property type="entry name" value="E3 UBIQUITIN-PROTEIN LIGASE PPP1R11"/>
    <property type="match status" value="1"/>
</dbReference>
<dbReference type="InterPro" id="IPR011107">
    <property type="entry name" value="PPI_Ypi1"/>
</dbReference>
<protein>
    <recommendedName>
        <fullName evidence="2">Type 1 phosphatases regulator</fullName>
    </recommendedName>
</protein>
<dbReference type="PANTHER" id="PTHR20835">
    <property type="entry name" value="E3 UBIQUITIN-PROTEIN LIGASE PPP1R11-RELATED"/>
    <property type="match status" value="1"/>
</dbReference>
<name>A0A067LTY8_BOTB1</name>
<dbReference type="Pfam" id="PF07491">
    <property type="entry name" value="PPI_Ypi1"/>
    <property type="match status" value="1"/>
</dbReference>
<accession>A0A067LTY8</accession>
<evidence type="ECO:0000313" key="4">
    <source>
        <dbReference type="EMBL" id="KDQ06574.1"/>
    </source>
</evidence>
<evidence type="ECO:0000313" key="5">
    <source>
        <dbReference type="Proteomes" id="UP000027195"/>
    </source>
</evidence>
<dbReference type="Proteomes" id="UP000027195">
    <property type="component" value="Unassembled WGS sequence"/>
</dbReference>
<sequence length="161" mass="17416">MSQRGSSSRTARDGSRTITLLDSQPIPDTSAGDVGPSGRPDPPLQGRLILRGGPRSRPRVAWDEAVVDNEGCGRKKSKICCIYHKPKRFDESSDESDTDSDSGCEHGHNHTHNHRNGNQQGAGAVAHREGESTVHEIQDQPARNAYEATPKNDRGKGKGKA</sequence>
<dbReference type="GO" id="GO:0005634">
    <property type="term" value="C:nucleus"/>
    <property type="evidence" value="ECO:0007669"/>
    <property type="project" value="UniProtKB-SubCell"/>
</dbReference>
<proteinExistence type="inferred from homology"/>
<keyword evidence="5" id="KW-1185">Reference proteome</keyword>
<evidence type="ECO:0000256" key="2">
    <source>
        <dbReference type="RuleBase" id="RU367162"/>
    </source>
</evidence>
<feature type="compositionally biased region" description="Acidic residues" evidence="3">
    <location>
        <begin position="92"/>
        <end position="102"/>
    </location>
</feature>
<dbReference type="HOGENOM" id="CLU_098333_0_2_1"/>
<organism evidence="4 5">
    <name type="scientific">Botryobasidium botryosum (strain FD-172 SS1)</name>
    <dbReference type="NCBI Taxonomy" id="930990"/>
    <lineage>
        <taxon>Eukaryota</taxon>
        <taxon>Fungi</taxon>
        <taxon>Dikarya</taxon>
        <taxon>Basidiomycota</taxon>
        <taxon>Agaricomycotina</taxon>
        <taxon>Agaricomycetes</taxon>
        <taxon>Cantharellales</taxon>
        <taxon>Botryobasidiaceae</taxon>
        <taxon>Botryobasidium</taxon>
    </lineage>
</organism>
<keyword evidence="2" id="KW-0539">Nucleus</keyword>
<gene>
    <name evidence="4" type="ORF">BOTBODRAFT_39475</name>
</gene>
<reference evidence="5" key="1">
    <citation type="journal article" date="2014" name="Proc. Natl. Acad. Sci. U.S.A.">
        <title>Extensive sampling of basidiomycete genomes demonstrates inadequacy of the white-rot/brown-rot paradigm for wood decay fungi.</title>
        <authorList>
            <person name="Riley R."/>
            <person name="Salamov A.A."/>
            <person name="Brown D.W."/>
            <person name="Nagy L.G."/>
            <person name="Floudas D."/>
            <person name="Held B.W."/>
            <person name="Levasseur A."/>
            <person name="Lombard V."/>
            <person name="Morin E."/>
            <person name="Otillar R."/>
            <person name="Lindquist E.A."/>
            <person name="Sun H."/>
            <person name="LaButti K.M."/>
            <person name="Schmutz J."/>
            <person name="Jabbour D."/>
            <person name="Luo H."/>
            <person name="Baker S.E."/>
            <person name="Pisabarro A.G."/>
            <person name="Walton J.D."/>
            <person name="Blanchette R.A."/>
            <person name="Henrissat B."/>
            <person name="Martin F."/>
            <person name="Cullen D."/>
            <person name="Hibbett D.S."/>
            <person name="Grigoriev I.V."/>
        </authorList>
    </citation>
    <scope>NUCLEOTIDE SEQUENCE [LARGE SCALE GENOMIC DNA]</scope>
    <source>
        <strain evidence="5">FD-172 SS1</strain>
    </source>
</reference>
<feature type="compositionally biased region" description="Basic and acidic residues" evidence="3">
    <location>
        <begin position="126"/>
        <end position="138"/>
    </location>
</feature>
<comment type="function">
    <text evidence="2">Regulator of type 1 phosphatases which maintains protein phosphatase activity under strict control.</text>
</comment>